<evidence type="ECO:0000256" key="2">
    <source>
        <dbReference type="SAM" id="Phobius"/>
    </source>
</evidence>
<dbReference type="InterPro" id="IPR052785">
    <property type="entry name" value="Enterotoxin_cmpnt"/>
</dbReference>
<dbReference type="SUPFAM" id="SSF58100">
    <property type="entry name" value="Bacterial hemolysins"/>
    <property type="match status" value="1"/>
</dbReference>
<organism evidence="3 4">
    <name type="scientific">Pseudomonas lalucatii</name>
    <dbReference type="NCBI Taxonomy" id="1424203"/>
    <lineage>
        <taxon>Bacteria</taxon>
        <taxon>Pseudomonadati</taxon>
        <taxon>Pseudomonadota</taxon>
        <taxon>Gammaproteobacteria</taxon>
        <taxon>Pseudomonadales</taxon>
        <taxon>Pseudomonadaceae</taxon>
        <taxon>Pseudomonas</taxon>
    </lineage>
</organism>
<evidence type="ECO:0000313" key="4">
    <source>
        <dbReference type="Proteomes" id="UP001196601"/>
    </source>
</evidence>
<keyword evidence="2" id="KW-0472">Membrane</keyword>
<feature type="transmembrane region" description="Helical" evidence="2">
    <location>
        <begin position="191"/>
        <end position="215"/>
    </location>
</feature>
<sequence length="394" mass="41410">MLSLARAISSNARSLAEAQASYKQNVVEVNTLMTSVLTSSLPTLNQNPPDWNEFITAYEQANGDALNWVNNVMARLLDVPQEVIGYNGVISQVLQDAKTQAQTLIDQPSNPTALATLNQDLNALTSQLALVTSFIAGAVSALQQSRDSLPDMARQLQSIADRSTQDANADQAQIDQLNADIARLKADIKSLTAAIVALGIADGVAITLGVAATIALWPVGAAVWFVLGPAVAVASTYIALDAEKIKADQASIQAKLGQITGITADVATLHVLAGNFADLASQSEVIETSLQAILAEWQTLESDVNAAVSDIRSALADAGGSNFTAVLDDLNEAIDEWNAAYVQAGSLQLDLQVNTAQLEYGMSSAQVQASLASGQNLGLIDYYNNVSSQARKVA</sequence>
<name>A0ABS5Q6D9_9PSED</name>
<keyword evidence="1" id="KW-0175">Coiled coil</keyword>
<keyword evidence="2" id="KW-0812">Transmembrane</keyword>
<keyword evidence="4" id="KW-1185">Reference proteome</keyword>
<protein>
    <submittedName>
        <fullName evidence="3">HBL/NHE enterotoxin family protein</fullName>
    </submittedName>
</protein>
<dbReference type="CDD" id="cd21116">
    <property type="entry name" value="ClyA-like"/>
    <property type="match status" value="1"/>
</dbReference>
<keyword evidence="2" id="KW-1133">Transmembrane helix</keyword>
<dbReference type="PANTHER" id="PTHR38443">
    <property type="match status" value="1"/>
</dbReference>
<proteinExistence type="predicted"/>
<dbReference type="RefSeq" id="WP_213641625.1">
    <property type="nucleotide sequence ID" value="NZ_JADPMV010000002.1"/>
</dbReference>
<evidence type="ECO:0000313" key="3">
    <source>
        <dbReference type="EMBL" id="MBS7664302.1"/>
    </source>
</evidence>
<accession>A0ABS5Q6D9</accession>
<dbReference type="Gene3D" id="1.20.1170.10">
    <property type="match status" value="1"/>
</dbReference>
<dbReference type="Proteomes" id="UP001196601">
    <property type="component" value="Unassembled WGS sequence"/>
</dbReference>
<gene>
    <name evidence="3" type="ORF">I0D00_20540</name>
</gene>
<reference evidence="3 4" key="1">
    <citation type="journal article" date="2021" name="Syst. Appl. Microbiol.">
        <title>Pseudomonas lalucatii sp. nov. isolated from Vallgornera, a karstic cave in Mallorca, Western Mediterranean.</title>
        <authorList>
            <person name="Busquets A."/>
            <person name="Mulet M."/>
            <person name="Gomila M."/>
            <person name="Garcia-Valdes E."/>
        </authorList>
    </citation>
    <scope>NUCLEOTIDE SEQUENCE [LARGE SCALE GENOMIC DNA]</scope>
    <source>
        <strain evidence="3 4">R1b54</strain>
    </source>
</reference>
<feature type="coiled-coil region" evidence="1">
    <location>
        <begin position="167"/>
        <end position="194"/>
    </location>
</feature>
<dbReference type="EMBL" id="JADPMV010000002">
    <property type="protein sequence ID" value="MBS7664302.1"/>
    <property type="molecule type" value="Genomic_DNA"/>
</dbReference>
<feature type="transmembrane region" description="Helical" evidence="2">
    <location>
        <begin position="221"/>
        <end position="240"/>
    </location>
</feature>
<dbReference type="PANTHER" id="PTHR38443:SF2">
    <property type="entry name" value="NON-HEMOLYTIC ENTEROTOXIN LYTIC COMPONENT L1"/>
    <property type="match status" value="1"/>
</dbReference>
<comment type="caution">
    <text evidence="3">The sequence shown here is derived from an EMBL/GenBank/DDBJ whole genome shotgun (WGS) entry which is preliminary data.</text>
</comment>
<evidence type="ECO:0000256" key="1">
    <source>
        <dbReference type="SAM" id="Coils"/>
    </source>
</evidence>